<protein>
    <recommendedName>
        <fullName evidence="7">GtrA/DPMS transmembrane domain-containing protein</fullName>
    </recommendedName>
</protein>
<evidence type="ECO:0000256" key="1">
    <source>
        <dbReference type="ARBA" id="ARBA00004141"/>
    </source>
</evidence>
<evidence type="ECO:0000313" key="8">
    <source>
        <dbReference type="EMBL" id="OGZ70001.1"/>
    </source>
</evidence>
<comment type="subcellular location">
    <subcellularLocation>
        <location evidence="1">Membrane</location>
        <topology evidence="1">Multi-pass membrane protein</topology>
    </subcellularLocation>
</comment>
<feature type="transmembrane region" description="Helical" evidence="6">
    <location>
        <begin position="37"/>
        <end position="57"/>
    </location>
</feature>
<dbReference type="InterPro" id="IPR007267">
    <property type="entry name" value="GtrA_DPMS_TM"/>
</dbReference>
<evidence type="ECO:0000256" key="5">
    <source>
        <dbReference type="ARBA" id="ARBA00023136"/>
    </source>
</evidence>
<name>A0A1G2I673_9BACT</name>
<accession>A0A1G2I673</accession>
<dbReference type="PANTHER" id="PTHR38459">
    <property type="entry name" value="PROPHAGE BACTOPRENOL-LINKED GLUCOSE TRANSLOCASE HOMOLOG"/>
    <property type="match status" value="1"/>
</dbReference>
<gene>
    <name evidence="8" type="ORF">A2904_02420</name>
</gene>
<organism evidence="8 9">
    <name type="scientific">Candidatus Staskawiczbacteria bacterium RIFCSPLOWO2_01_FULL_33_9</name>
    <dbReference type="NCBI Taxonomy" id="1802211"/>
    <lineage>
        <taxon>Bacteria</taxon>
        <taxon>Candidatus Staskawicziibacteriota</taxon>
    </lineage>
</organism>
<comment type="caution">
    <text evidence="8">The sequence shown here is derived from an EMBL/GenBank/DDBJ whole genome shotgun (WGS) entry which is preliminary data.</text>
</comment>
<dbReference type="GO" id="GO:0005886">
    <property type="term" value="C:plasma membrane"/>
    <property type="evidence" value="ECO:0007669"/>
    <property type="project" value="TreeGrafter"/>
</dbReference>
<evidence type="ECO:0000313" key="9">
    <source>
        <dbReference type="Proteomes" id="UP000176308"/>
    </source>
</evidence>
<evidence type="ECO:0000256" key="6">
    <source>
        <dbReference type="SAM" id="Phobius"/>
    </source>
</evidence>
<feature type="domain" description="GtrA/DPMS transmembrane" evidence="7">
    <location>
        <begin position="68"/>
        <end position="189"/>
    </location>
</feature>
<feature type="transmembrane region" description="Helical" evidence="6">
    <location>
        <begin position="169"/>
        <end position="188"/>
    </location>
</feature>
<evidence type="ECO:0000256" key="3">
    <source>
        <dbReference type="ARBA" id="ARBA00022692"/>
    </source>
</evidence>
<dbReference type="PANTHER" id="PTHR38459:SF1">
    <property type="entry name" value="PROPHAGE BACTOPRENOL-LINKED GLUCOSE TRANSLOCASE HOMOLOG"/>
    <property type="match status" value="1"/>
</dbReference>
<dbReference type="InterPro" id="IPR051401">
    <property type="entry name" value="GtrA_CellWall_Glycosyl"/>
</dbReference>
<keyword evidence="5 6" id="KW-0472">Membrane</keyword>
<evidence type="ECO:0000256" key="2">
    <source>
        <dbReference type="ARBA" id="ARBA00009399"/>
    </source>
</evidence>
<dbReference type="AlphaFoldDB" id="A0A1G2I673"/>
<reference evidence="8 9" key="1">
    <citation type="journal article" date="2016" name="Nat. Commun.">
        <title>Thousands of microbial genomes shed light on interconnected biogeochemical processes in an aquifer system.</title>
        <authorList>
            <person name="Anantharaman K."/>
            <person name="Brown C.T."/>
            <person name="Hug L.A."/>
            <person name="Sharon I."/>
            <person name="Castelle C.J."/>
            <person name="Probst A.J."/>
            <person name="Thomas B.C."/>
            <person name="Singh A."/>
            <person name="Wilkins M.J."/>
            <person name="Karaoz U."/>
            <person name="Brodie E.L."/>
            <person name="Williams K.H."/>
            <person name="Hubbard S.S."/>
            <person name="Banfield J.F."/>
        </authorList>
    </citation>
    <scope>NUCLEOTIDE SEQUENCE [LARGE SCALE GENOMIC DNA]</scope>
</reference>
<feature type="transmembrane region" description="Helical" evidence="6">
    <location>
        <begin position="131"/>
        <end position="149"/>
    </location>
</feature>
<keyword evidence="4 6" id="KW-1133">Transmembrane helix</keyword>
<dbReference type="Pfam" id="PF04138">
    <property type="entry name" value="GtrA_DPMS_TM"/>
    <property type="match status" value="1"/>
</dbReference>
<sequence length="191" mass="22106">MKIIDMLFALFCGAIVAQIASEFLKGYGFKIGYYEWFLYFAFPVISLICLWLAYFIGKKLLWVWQAAKYFLVGVFATIVDLKLFELLVWINPIISKVISFLISVSVKYWGNKHWTFEKPEKEGIWQEIFQFIIVTIVGLGIDVGSFFYFTNLLGPQLGTPENVWVKLSVIFAALVAAIWNFVGYKFLVFKK</sequence>
<feature type="transmembrane region" description="Helical" evidence="6">
    <location>
        <begin position="93"/>
        <end position="110"/>
    </location>
</feature>
<keyword evidence="3 6" id="KW-0812">Transmembrane</keyword>
<evidence type="ECO:0000256" key="4">
    <source>
        <dbReference type="ARBA" id="ARBA00022989"/>
    </source>
</evidence>
<evidence type="ECO:0000259" key="7">
    <source>
        <dbReference type="Pfam" id="PF04138"/>
    </source>
</evidence>
<comment type="similarity">
    <text evidence="2">Belongs to the GtrA family.</text>
</comment>
<proteinExistence type="inferred from homology"/>
<dbReference type="GO" id="GO:0000271">
    <property type="term" value="P:polysaccharide biosynthetic process"/>
    <property type="evidence" value="ECO:0007669"/>
    <property type="project" value="InterPro"/>
</dbReference>
<dbReference type="Proteomes" id="UP000176308">
    <property type="component" value="Unassembled WGS sequence"/>
</dbReference>
<dbReference type="EMBL" id="MHOX01000038">
    <property type="protein sequence ID" value="OGZ70001.1"/>
    <property type="molecule type" value="Genomic_DNA"/>
</dbReference>